<keyword evidence="2" id="KW-1185">Reference proteome</keyword>
<organism evidence="1 2">
    <name type="scientific">Brevibacillus reuszeri</name>
    <dbReference type="NCBI Taxonomy" id="54915"/>
    <lineage>
        <taxon>Bacteria</taxon>
        <taxon>Bacillati</taxon>
        <taxon>Bacillota</taxon>
        <taxon>Bacilli</taxon>
        <taxon>Bacillales</taxon>
        <taxon>Paenibacillaceae</taxon>
        <taxon>Brevibacillus</taxon>
    </lineage>
</organism>
<evidence type="ECO:0000313" key="1">
    <source>
        <dbReference type="EMBL" id="GED70468.1"/>
    </source>
</evidence>
<dbReference type="RefSeq" id="WP_161807277.1">
    <property type="nucleotide sequence ID" value="NZ_BJON01000016.1"/>
</dbReference>
<protein>
    <submittedName>
        <fullName evidence="1">Uncharacterized protein</fullName>
    </submittedName>
</protein>
<evidence type="ECO:0000313" key="2">
    <source>
        <dbReference type="Proteomes" id="UP000319578"/>
    </source>
</evidence>
<proteinExistence type="predicted"/>
<name>A0ABQ0TRA5_9BACL</name>
<dbReference type="EMBL" id="BJON01000016">
    <property type="protein sequence ID" value="GED70468.1"/>
    <property type="molecule type" value="Genomic_DNA"/>
</dbReference>
<sequence>MATWNLASNDELKEIIDDDTIDYTIRKAKLCELLSRTIGESMQEA</sequence>
<comment type="caution">
    <text evidence="1">The sequence shown here is derived from an EMBL/GenBank/DDBJ whole genome shotgun (WGS) entry which is preliminary data.</text>
</comment>
<dbReference type="Proteomes" id="UP000319578">
    <property type="component" value="Unassembled WGS sequence"/>
</dbReference>
<reference evidence="1 2" key="1">
    <citation type="submission" date="2019-06" db="EMBL/GenBank/DDBJ databases">
        <title>Whole genome shotgun sequence of Brevibacillus reuszeri NBRC 15719.</title>
        <authorList>
            <person name="Hosoyama A."/>
            <person name="Uohara A."/>
            <person name="Ohji S."/>
            <person name="Ichikawa N."/>
        </authorList>
    </citation>
    <scope>NUCLEOTIDE SEQUENCE [LARGE SCALE GENOMIC DNA]</scope>
    <source>
        <strain evidence="1 2">NBRC 15719</strain>
    </source>
</reference>
<accession>A0ABQ0TRA5</accession>
<gene>
    <name evidence="1" type="ORF">BRE01_41700</name>
</gene>